<dbReference type="InterPro" id="IPR013083">
    <property type="entry name" value="Znf_RING/FYVE/PHD"/>
</dbReference>
<gene>
    <name evidence="8" type="ORF">MCHLO_13218</name>
</gene>
<feature type="compositionally biased region" description="Polar residues" evidence="6">
    <location>
        <begin position="11"/>
        <end position="35"/>
    </location>
</feature>
<evidence type="ECO:0000256" key="1">
    <source>
        <dbReference type="ARBA" id="ARBA00022723"/>
    </source>
</evidence>
<feature type="compositionally biased region" description="Acidic residues" evidence="6">
    <location>
        <begin position="394"/>
        <end position="406"/>
    </location>
</feature>
<keyword evidence="1" id="KW-0479">Metal-binding</keyword>
<feature type="coiled-coil region" evidence="5">
    <location>
        <begin position="139"/>
        <end position="187"/>
    </location>
</feature>
<feature type="domain" description="RING-type" evidence="7">
    <location>
        <begin position="211"/>
        <end position="270"/>
    </location>
</feature>
<feature type="region of interest" description="Disordered" evidence="6">
    <location>
        <begin position="375"/>
        <end position="406"/>
    </location>
</feature>
<keyword evidence="9" id="KW-1185">Reference proteome</keyword>
<dbReference type="InterPro" id="IPR001841">
    <property type="entry name" value="Znf_RING"/>
</dbReference>
<evidence type="ECO:0000256" key="3">
    <source>
        <dbReference type="ARBA" id="ARBA00022833"/>
    </source>
</evidence>
<evidence type="ECO:0000256" key="4">
    <source>
        <dbReference type="PROSITE-ProRule" id="PRU00175"/>
    </source>
</evidence>
<evidence type="ECO:0000259" key="7">
    <source>
        <dbReference type="PROSITE" id="PS50089"/>
    </source>
</evidence>
<dbReference type="InterPro" id="IPR017907">
    <property type="entry name" value="Znf_RING_CS"/>
</dbReference>
<dbReference type="SUPFAM" id="SSF57850">
    <property type="entry name" value="RING/U-box"/>
    <property type="match status" value="1"/>
</dbReference>
<dbReference type="PROSITE" id="PS00518">
    <property type="entry name" value="ZF_RING_1"/>
    <property type="match status" value="1"/>
</dbReference>
<sequence>MSGRVSRSAAVPSTRTYVFQTDSQWQRSKSRSPSRLGTRADPFTLDSLATPAPPLASIKRKRSLSGSISVDDVDRGQRLKTKPTLSQNRPTTAAGASSSSRPRKDKDSTLRPHVDATPAPQMQIQMRQQVDPALAVAEFERMRKELEMLKRAVHDNKKQNKKQNKTIEELRAQLAAEKLTREQQETTLATTSAKLSEKEKVVQSIEASLQCTICIEVLNKPHILVPCGHTFCRDCLRQWFSSPPANEYEDEDLLGPEYHLHREKKCPFCRARVVRRPVPVYIVKEVTSTLHPVPAGDVEELTDANVWKGLFLEDYDSEDDDDEGSDADMVEFEYESDDGASEDYENEHELASIFGVPRFYESGSEDDDEVLMGEAASGDEDENNSHSEGSSSSEELEGEDEDDEGFSDAEDLVAAPILPAPVYDPVFWRVHHPDPVENLNYHMAADLAAWFNHDAAPRLAGAGARVQPANVQPRRGRR</sequence>
<name>A0ABQ0M0P9_MYCCL</name>
<keyword evidence="3" id="KW-0862">Zinc</keyword>
<evidence type="ECO:0000313" key="8">
    <source>
        <dbReference type="EMBL" id="GAT56574.1"/>
    </source>
</evidence>
<proteinExistence type="predicted"/>
<keyword evidence="2 4" id="KW-0863">Zinc-finger</keyword>
<dbReference type="PANTHER" id="PTHR12109">
    <property type="entry name" value="RING FINGER PROTEIN 141-RELATED"/>
    <property type="match status" value="1"/>
</dbReference>
<dbReference type="PROSITE" id="PS50089">
    <property type="entry name" value="ZF_RING_2"/>
    <property type="match status" value="1"/>
</dbReference>
<keyword evidence="5" id="KW-0175">Coiled coil</keyword>
<evidence type="ECO:0000256" key="5">
    <source>
        <dbReference type="SAM" id="Coils"/>
    </source>
</evidence>
<dbReference type="Proteomes" id="UP000815677">
    <property type="component" value="Unassembled WGS sequence"/>
</dbReference>
<dbReference type="EMBL" id="DF849315">
    <property type="protein sequence ID" value="GAT56574.1"/>
    <property type="molecule type" value="Genomic_DNA"/>
</dbReference>
<dbReference type="SMART" id="SM00184">
    <property type="entry name" value="RING"/>
    <property type="match status" value="1"/>
</dbReference>
<reference evidence="8" key="1">
    <citation type="submission" date="2014-09" db="EMBL/GenBank/DDBJ databases">
        <title>Genome sequence of the luminous mushroom Mycena chlorophos for searching fungal bioluminescence genes.</title>
        <authorList>
            <person name="Tanaka Y."/>
            <person name="Kasuga D."/>
            <person name="Oba Y."/>
            <person name="Hase S."/>
            <person name="Sato K."/>
            <person name="Oba Y."/>
            <person name="Sakakibara Y."/>
        </authorList>
    </citation>
    <scope>NUCLEOTIDE SEQUENCE</scope>
</reference>
<protein>
    <submittedName>
        <fullName evidence="8">RING finger domain protein</fullName>
    </submittedName>
</protein>
<dbReference type="InterPro" id="IPR047126">
    <property type="entry name" value="RNF141-like"/>
</dbReference>
<dbReference type="InterPro" id="IPR018957">
    <property type="entry name" value="Znf_C3HC4_RING-type"/>
</dbReference>
<evidence type="ECO:0000256" key="2">
    <source>
        <dbReference type="ARBA" id="ARBA00022771"/>
    </source>
</evidence>
<accession>A0ABQ0M0P9</accession>
<organism evidence="8 9">
    <name type="scientific">Mycena chlorophos</name>
    <name type="common">Agaric fungus</name>
    <name type="synonym">Agaricus chlorophos</name>
    <dbReference type="NCBI Taxonomy" id="658473"/>
    <lineage>
        <taxon>Eukaryota</taxon>
        <taxon>Fungi</taxon>
        <taxon>Dikarya</taxon>
        <taxon>Basidiomycota</taxon>
        <taxon>Agaricomycotina</taxon>
        <taxon>Agaricomycetes</taxon>
        <taxon>Agaricomycetidae</taxon>
        <taxon>Agaricales</taxon>
        <taxon>Marasmiineae</taxon>
        <taxon>Mycenaceae</taxon>
        <taxon>Mycena</taxon>
    </lineage>
</organism>
<feature type="compositionally biased region" description="Basic and acidic residues" evidence="6">
    <location>
        <begin position="102"/>
        <end position="114"/>
    </location>
</feature>
<evidence type="ECO:0000313" key="9">
    <source>
        <dbReference type="Proteomes" id="UP000815677"/>
    </source>
</evidence>
<dbReference type="Gene3D" id="3.30.40.10">
    <property type="entry name" value="Zinc/RING finger domain, C3HC4 (zinc finger)"/>
    <property type="match status" value="1"/>
</dbReference>
<evidence type="ECO:0000256" key="6">
    <source>
        <dbReference type="SAM" id="MobiDB-lite"/>
    </source>
</evidence>
<feature type="compositionally biased region" description="Polar residues" evidence="6">
    <location>
        <begin position="83"/>
        <end position="96"/>
    </location>
</feature>
<dbReference type="Pfam" id="PF00097">
    <property type="entry name" value="zf-C3HC4"/>
    <property type="match status" value="1"/>
</dbReference>
<feature type="region of interest" description="Disordered" evidence="6">
    <location>
        <begin position="1"/>
        <end position="124"/>
    </location>
</feature>